<feature type="domain" description="BAH" evidence="3">
    <location>
        <begin position="2335"/>
        <end position="2466"/>
    </location>
</feature>
<evidence type="ECO:0000256" key="2">
    <source>
        <dbReference type="SAM" id="MobiDB-lite"/>
    </source>
</evidence>
<name>A0A9P8XSN3_9PEZI</name>
<dbReference type="InterPro" id="IPR001025">
    <property type="entry name" value="BAH_dom"/>
</dbReference>
<dbReference type="Proteomes" id="UP000756346">
    <property type="component" value="Unassembled WGS sequence"/>
</dbReference>
<feature type="region of interest" description="Disordered" evidence="2">
    <location>
        <begin position="2513"/>
        <end position="2606"/>
    </location>
</feature>
<feature type="compositionally biased region" description="Basic and acidic residues" evidence="2">
    <location>
        <begin position="128"/>
        <end position="139"/>
    </location>
</feature>
<dbReference type="Gene3D" id="3.40.50.300">
    <property type="entry name" value="P-loop containing nucleotide triphosphate hydrolases"/>
    <property type="match status" value="1"/>
</dbReference>
<feature type="region of interest" description="Disordered" evidence="2">
    <location>
        <begin position="109"/>
        <end position="139"/>
    </location>
</feature>
<evidence type="ECO:0000313" key="5">
    <source>
        <dbReference type="Proteomes" id="UP000756346"/>
    </source>
</evidence>
<organism evidence="4 5">
    <name type="scientific">Microdochium trichocladiopsis</name>
    <dbReference type="NCBI Taxonomy" id="1682393"/>
    <lineage>
        <taxon>Eukaryota</taxon>
        <taxon>Fungi</taxon>
        <taxon>Dikarya</taxon>
        <taxon>Ascomycota</taxon>
        <taxon>Pezizomycotina</taxon>
        <taxon>Sordariomycetes</taxon>
        <taxon>Xylariomycetidae</taxon>
        <taxon>Xylariales</taxon>
        <taxon>Microdochiaceae</taxon>
        <taxon>Microdochium</taxon>
    </lineage>
</organism>
<dbReference type="OrthoDB" id="2546325at2759"/>
<dbReference type="CDD" id="cd15489">
    <property type="entry name" value="PHD_SF"/>
    <property type="match status" value="1"/>
</dbReference>
<feature type="region of interest" description="Disordered" evidence="2">
    <location>
        <begin position="2234"/>
        <end position="2289"/>
    </location>
</feature>
<dbReference type="PROSITE" id="PS51038">
    <property type="entry name" value="BAH"/>
    <property type="match status" value="1"/>
</dbReference>
<dbReference type="PANTHER" id="PTHR10039:SF9">
    <property type="entry name" value="NACHT DOMAIN PROTEIN (AFU_ORTHOLOGUE AFUA_2G01760)"/>
    <property type="match status" value="1"/>
</dbReference>
<feature type="region of interest" description="Disordered" evidence="2">
    <location>
        <begin position="2100"/>
        <end position="2120"/>
    </location>
</feature>
<keyword evidence="1" id="KW-0677">Repeat</keyword>
<dbReference type="Gene3D" id="1.25.40.10">
    <property type="entry name" value="Tetratricopeptide repeat domain"/>
    <property type="match status" value="1"/>
</dbReference>
<dbReference type="GO" id="GO:0003682">
    <property type="term" value="F:chromatin binding"/>
    <property type="evidence" value="ECO:0007669"/>
    <property type="project" value="InterPro"/>
</dbReference>
<dbReference type="InterPro" id="IPR043151">
    <property type="entry name" value="BAH_sf"/>
</dbReference>
<feature type="compositionally biased region" description="Basic and acidic residues" evidence="2">
    <location>
        <begin position="2520"/>
        <end position="2531"/>
    </location>
</feature>
<dbReference type="CDD" id="cd04370">
    <property type="entry name" value="BAH"/>
    <property type="match status" value="1"/>
</dbReference>
<dbReference type="RefSeq" id="XP_046005646.1">
    <property type="nucleotide sequence ID" value="XM_046162789.1"/>
</dbReference>
<dbReference type="SUPFAM" id="SSF52540">
    <property type="entry name" value="P-loop containing nucleoside triphosphate hydrolases"/>
    <property type="match status" value="1"/>
</dbReference>
<evidence type="ECO:0000313" key="4">
    <source>
        <dbReference type="EMBL" id="KAH7016022.1"/>
    </source>
</evidence>
<feature type="region of interest" description="Disordered" evidence="2">
    <location>
        <begin position="1882"/>
        <end position="1909"/>
    </location>
</feature>
<proteinExistence type="predicted"/>
<feature type="compositionally biased region" description="Polar residues" evidence="2">
    <location>
        <begin position="1882"/>
        <end position="1892"/>
    </location>
</feature>
<evidence type="ECO:0000256" key="1">
    <source>
        <dbReference type="ARBA" id="ARBA00022737"/>
    </source>
</evidence>
<dbReference type="InterPro" id="IPR056884">
    <property type="entry name" value="NPHP3-like_N"/>
</dbReference>
<dbReference type="Pfam" id="PF24883">
    <property type="entry name" value="NPHP3_N"/>
    <property type="match status" value="1"/>
</dbReference>
<reference evidence="4" key="1">
    <citation type="journal article" date="2021" name="Nat. Commun.">
        <title>Genetic determinants of endophytism in the Arabidopsis root mycobiome.</title>
        <authorList>
            <person name="Mesny F."/>
            <person name="Miyauchi S."/>
            <person name="Thiergart T."/>
            <person name="Pickel B."/>
            <person name="Atanasova L."/>
            <person name="Karlsson M."/>
            <person name="Huettel B."/>
            <person name="Barry K.W."/>
            <person name="Haridas S."/>
            <person name="Chen C."/>
            <person name="Bauer D."/>
            <person name="Andreopoulos W."/>
            <person name="Pangilinan J."/>
            <person name="LaButti K."/>
            <person name="Riley R."/>
            <person name="Lipzen A."/>
            <person name="Clum A."/>
            <person name="Drula E."/>
            <person name="Henrissat B."/>
            <person name="Kohler A."/>
            <person name="Grigoriev I.V."/>
            <person name="Martin F.M."/>
            <person name="Hacquard S."/>
        </authorList>
    </citation>
    <scope>NUCLEOTIDE SEQUENCE</scope>
    <source>
        <strain evidence="4">MPI-CAGE-CH-0230</strain>
    </source>
</reference>
<dbReference type="InterPro" id="IPR027417">
    <property type="entry name" value="P-loop_NTPase"/>
</dbReference>
<comment type="caution">
    <text evidence="4">The sequence shown here is derived from an EMBL/GenBank/DDBJ whole genome shotgun (WGS) entry which is preliminary data.</text>
</comment>
<feature type="compositionally biased region" description="Polar residues" evidence="2">
    <location>
        <begin position="112"/>
        <end position="122"/>
    </location>
</feature>
<sequence length="2606" mass="292724">MLGIRMRPGRPPGGAEVTHSLRSPGSSEHSARMLRSFSAINVTGLRSPTTHAGFGHVTERQPEFSRRLISPVVIKHQHSELHLYSVLSSPEKMAPGTLSPQLPSAPYGLATGSASSKTSRNASAVYGQHHDEEYSSETVESRQRAMSQRFFSRKSSMLNVSNISNVVYSIKRRSSEELGSNISARLFSATHESLLEWISAQRMSDLPPEGSSYDKVLAWAQLFANRLHSFEYAIQEFAGDSYLAAQLAYGYCSLLLELGKENARALMISFGFFYSMSVPLLNLLERIETFSVSQEIREQLVLALSDLVSLVASVATYFHKAIGETTTSVSVNIYSTFPTQIRTFLERCDKTAELMWQHQLLKEGATESRVSQIRAIKAWIAPEDQVLSRVVNSTSQLAHDREELTCLYIGAYLTRFLKGSQKTMALSGPPGSGKTVLASVIFDYLQHPIAGVTYSALFVPINGRVPGETTPRAVAKSLLYQLFQKRTGNVQLLNILTEAFERTVRMTTEDEYDNILWLTVERAVTANLPGAKDLVFVIDGLDECSAGEEALFKRLQSVANTKGASTLKLITLGTKPQQGVQNLQINEDLIFDDIMAVVRNYFETSKLYISMSEMEREALVAGIATASKGSFVWAKQACKQLRRETTVKELFSSLEKIGNCSIAEFVHRTLTAPEVTYQTRLLLTWLVTAERPLSTNELATLASINVDKQSIDHDHKIDVMSTLRPVNSLVFMQDGLTYLRHDVVRKAATECLNETKGSIKDRHGDLATRLLIYINSTVTDPREPTLTVLDSHSVQQLTSRHTLLEFAISYWPLHLRKSFAFLKPDTSESEAAKLVSKVVPKNLTVYLLQAALWQHQPLPNQLKYHTMMTNITRQLLTTKSTIALQSIIFLAQIYRRIEFTPDATTLFYEATTVSNSLLTSKSPITMELAKIFTELTSTRVTTSKTDVIMTHREQVLLILTECYKIQYGQKSEYVLTTLKLLVEHYRTFGGETTTTTTAIGDKNDTLDGDLHVHLHGRKDTQGGHAGSGVVLTLDTEEQDEVIEGRGTGAAYDFEFFLVKAERYLAEGRTELAEKTYIEIWERVTREYRATHSALWEERNMKSVVCYSRFLMQHKRTEHARSILCTAWEEYRYSSSQSVMTESTSAMYLEMSTMIKSVGMVTESLALMKHCSQYYHNTNNTSSSAYKALQQSISSTSREIVKSASSSSSTTVSETMLEEMVLEQSSSTVTVDQSTFTATQSLVRLYIVQHRWRDSTRLLKQILRNVWPSLFSSNVQDVVAPTKHVEEAVELAERLADCYHARRRRAKEEDIRIRVYRAMRSSRKVDDKLRERVTRDLVQHLRRTDEHNELLITVRQEMLDDYTAHYGSEHPTVIKMLWELAELTRPHPIFLEYYRKIIKALHRPNSTDSTITPEAFEPYVTVATELYNKGQFSDAVPYYKAIFMTFLRQPKTNPKLSEPASVRSDFTLIHRVTVEYQTQCKTVLGMNSSITIRATLQLAKICQESKRYELEAVALYEELLKIQSDEIDHAEISAILDSIYEEQVDLATATSGSRSQTLSSEQAQRAIKVLRKRVTTIRETHGWAHEESLSKLSELTSSSQEETTRSEMILSELKTATTHILSQETSSTRLIAAASTIASSYMQAHQVQKATEIKHELYRQIMTKDTSQTSTYGFDLTSRGRESLVFLAQFEHSLARRHHSVTVTDILAELTTQYIYFEEFRSLTRAKSTTTVSLSTVVGSAARLHTFLLSCDRTDAAQGVFHELEDYFMHHSREGKSAKLAKPSQVHALLHNLLQYFSTYRSHSFVRSVGISGTRGVEGLLKQRKYDAAIDLATATFAFISSQDAYRTDPDVAKLVLVLGLTLADGSGMKYNDLVSSSYPSMFPQGSGSSPRLPSSAKPGTPPVPAIRPASRKLDAGPRARLLEASQPITSSVLGVLGDMKINLEGISLVHLNLLIGVLGAQRDYTNLSWLLTILWESREAQRSWTSNVILALGRRYIMARYLVGDTTAAVRLAEDIVYNCRREPAPPDAGHERLPHAAVHGDRAEDGKNGVLPGGKDMAARYYKKSAAVHENILRIFSDPAYAEMEGGLDGSLHFDDGQSTFSGMSSSRGSGYFHHHHHHHQQQQLQHRFSGMVGLLGGPVSDGDALSLSESGMSDGERVRMHFKLLKVAVERLGAWPKDYKEYERLNADVFREYGDSLSGFEGVERWNLGGFGGGKAESSEDLLDIEAMATARKRPRPEESTENVAECPFTVIPPDPNEKEKKTKRRRGGSEDRPAPPPKIHLQVSPFSPIGKFNAKDNTMDRHYQIAPFAKWMDMTRYNSFVLNGVKYHSEGFVFVANDNTIERQTNPGESRQPRKSDDDWVARILEIRAADEHHVYARVYWMYWPDELPAGTTEGKRVIKGRQPYHGNNELIASNHMDVINVVSVTASATVHQWDETNEDEVQPALYWRQAFDVRTMDLSSAEERCRCNRPENPDKKLIGCTNEECRKWLHDDCLVHEALLCTFARLGTNKPHKPAPVKDEQDNETGRRPLSPSESGAAPTAEPSIDVKPEEQNTVKMADVDNVLPIITAGRPNQKREAAAANQMPRRQNPTRVISLPSLKVT</sequence>
<dbReference type="PANTHER" id="PTHR10039">
    <property type="entry name" value="AMELOGENIN"/>
    <property type="match status" value="1"/>
</dbReference>
<feature type="compositionally biased region" description="Low complexity" evidence="2">
    <location>
        <begin position="2100"/>
        <end position="2112"/>
    </location>
</feature>
<dbReference type="Gene3D" id="2.30.30.490">
    <property type="match status" value="1"/>
</dbReference>
<dbReference type="InterPro" id="IPR011990">
    <property type="entry name" value="TPR-like_helical_dom_sf"/>
</dbReference>
<keyword evidence="5" id="KW-1185">Reference proteome</keyword>
<dbReference type="EMBL" id="JAGTJQ010000012">
    <property type="protein sequence ID" value="KAH7016022.1"/>
    <property type="molecule type" value="Genomic_DNA"/>
</dbReference>
<accession>A0A9P8XSN3</accession>
<feature type="region of interest" description="Disordered" evidence="2">
    <location>
        <begin position="1"/>
        <end position="31"/>
    </location>
</feature>
<evidence type="ECO:0000259" key="3">
    <source>
        <dbReference type="PROSITE" id="PS51038"/>
    </source>
</evidence>
<gene>
    <name evidence="4" type="ORF">B0I36DRAFT_435895</name>
</gene>
<dbReference type="GeneID" id="70192335"/>
<protein>
    <recommendedName>
        <fullName evidence="3">BAH domain-containing protein</fullName>
    </recommendedName>
</protein>